<evidence type="ECO:0000256" key="2">
    <source>
        <dbReference type="ARBA" id="ARBA00022729"/>
    </source>
</evidence>
<reference evidence="5 6" key="1">
    <citation type="submission" date="2020-08" db="EMBL/GenBank/DDBJ databases">
        <title>Acidobacteriota in marine sediments use diverse sulfur dissimilation pathways.</title>
        <authorList>
            <person name="Wasmund K."/>
        </authorList>
    </citation>
    <scope>NUCLEOTIDE SEQUENCE [LARGE SCALE GENOMIC DNA]</scope>
    <source>
        <strain evidence="5">MAG AM3-A</strain>
    </source>
</reference>
<feature type="region of interest" description="Disordered" evidence="3">
    <location>
        <begin position="126"/>
        <end position="147"/>
    </location>
</feature>
<dbReference type="AlphaFoldDB" id="A0A8J6Y059"/>
<dbReference type="Proteomes" id="UP000598633">
    <property type="component" value="Unassembled WGS sequence"/>
</dbReference>
<dbReference type="PANTHER" id="PTHR37423">
    <property type="entry name" value="SOLUBLE LYTIC MUREIN TRANSGLYCOSYLASE-RELATED"/>
    <property type="match status" value="1"/>
</dbReference>
<accession>A0A8J6Y059</accession>
<dbReference type="SUPFAM" id="SSF53955">
    <property type="entry name" value="Lysozyme-like"/>
    <property type="match status" value="1"/>
</dbReference>
<dbReference type="CDD" id="cd13401">
    <property type="entry name" value="Slt70-like"/>
    <property type="match status" value="1"/>
</dbReference>
<dbReference type="GO" id="GO:0004553">
    <property type="term" value="F:hydrolase activity, hydrolyzing O-glycosyl compounds"/>
    <property type="evidence" value="ECO:0007669"/>
    <property type="project" value="InterPro"/>
</dbReference>
<evidence type="ECO:0000259" key="4">
    <source>
        <dbReference type="Pfam" id="PF01464"/>
    </source>
</evidence>
<dbReference type="GO" id="GO:0042597">
    <property type="term" value="C:periplasmic space"/>
    <property type="evidence" value="ECO:0007669"/>
    <property type="project" value="InterPro"/>
</dbReference>
<feature type="domain" description="Transglycosylase SLT" evidence="4">
    <location>
        <begin position="436"/>
        <end position="539"/>
    </location>
</feature>
<name>A0A8J6Y059_9BACT</name>
<keyword evidence="2" id="KW-0732">Signal</keyword>
<evidence type="ECO:0000313" key="5">
    <source>
        <dbReference type="EMBL" id="MBD3870908.1"/>
    </source>
</evidence>
<dbReference type="Pfam" id="PF01464">
    <property type="entry name" value="SLT"/>
    <property type="match status" value="1"/>
</dbReference>
<sequence length="581" mass="65122">MAVWAICLERSSAEPDEWRRYLNDRPPEGLASRARLSLIGLLVDRDEVEEAVRERSFLPPESWKKADELLFAAADPATRAEAADRLSISSPSFLSAADPGLDRQLAAKLSPSEYLARARAWRRSGRPSQAATELRRPRWTGGDEQMRRRELARTELAAGSPSRALNALPSGSKAEAEDHLLRAQAFRNRGWHLFPGRGEHRFFRDCVTASESAISLDSIGGHRQAALIFRLECATEIGQLATALESWRQLEAGNWNDPRREWLGRRLGIALIRSTPDSPAINELARSLPSQERCLRYWLAVSSSERSTELTALAGAKVADLYGRWSREVLNQPSGAEATFLPNLKAGVPPESVGRLLSAGSESEALREWRRIRRARPPMPEEALVAAELAADNGWSTDSIRWLRSGFRELSSVDMNRVPENVVRAYLPLRWRQALTAAAREAGLDPWLIAGVARQESGFVSHAMSPRGAIGVLQLLPSTARQHSRALGMGSQPDLRDPELNLRLGARELGALMRRFGAVEPALAAYNGGLTRVRGWWKRWPDRHRFTEEIPVPETYNYVRRVVFLSEAYRLAYEEEWRKAQ</sequence>
<dbReference type="Gene3D" id="1.10.530.10">
    <property type="match status" value="1"/>
</dbReference>
<comment type="caution">
    <text evidence="5">The sequence shown here is derived from an EMBL/GenBank/DDBJ whole genome shotgun (WGS) entry which is preliminary data.</text>
</comment>
<evidence type="ECO:0000256" key="3">
    <source>
        <dbReference type="SAM" id="MobiDB-lite"/>
    </source>
</evidence>
<evidence type="ECO:0000256" key="1">
    <source>
        <dbReference type="ARBA" id="ARBA00007734"/>
    </source>
</evidence>
<organism evidence="5 6">
    <name type="scientific">Candidatus Sulfomarinibacter kjeldsenii</name>
    <dbReference type="NCBI Taxonomy" id="2885994"/>
    <lineage>
        <taxon>Bacteria</taxon>
        <taxon>Pseudomonadati</taxon>
        <taxon>Acidobacteriota</taxon>
        <taxon>Thermoanaerobaculia</taxon>
        <taxon>Thermoanaerobaculales</taxon>
        <taxon>Candidatus Sulfomarinibacteraceae</taxon>
        <taxon>Candidatus Sulfomarinibacter</taxon>
    </lineage>
</organism>
<dbReference type="PANTHER" id="PTHR37423:SF2">
    <property type="entry name" value="MEMBRANE-BOUND LYTIC MUREIN TRANSGLYCOSYLASE C"/>
    <property type="match status" value="1"/>
</dbReference>
<dbReference type="InterPro" id="IPR008258">
    <property type="entry name" value="Transglycosylase_SLT_dom_1"/>
</dbReference>
<dbReference type="InterPro" id="IPR008939">
    <property type="entry name" value="Lytic_TGlycosylase_superhlx_U"/>
</dbReference>
<gene>
    <name evidence="5" type="ORF">IFJ97_06060</name>
</gene>
<evidence type="ECO:0000313" key="6">
    <source>
        <dbReference type="Proteomes" id="UP000598633"/>
    </source>
</evidence>
<protein>
    <submittedName>
        <fullName evidence="5">Lytic transglycosylase domain-containing protein</fullName>
    </submittedName>
</protein>
<dbReference type="EMBL" id="JACXWA010000103">
    <property type="protein sequence ID" value="MBD3870908.1"/>
    <property type="molecule type" value="Genomic_DNA"/>
</dbReference>
<comment type="similarity">
    <text evidence="1">Belongs to the transglycosylase Slt family.</text>
</comment>
<dbReference type="SUPFAM" id="SSF48435">
    <property type="entry name" value="Bacterial muramidases"/>
    <property type="match status" value="1"/>
</dbReference>
<proteinExistence type="inferred from homology"/>
<dbReference type="InterPro" id="IPR023346">
    <property type="entry name" value="Lysozyme-like_dom_sf"/>
</dbReference>